<dbReference type="Proteomes" id="UP000015388">
    <property type="component" value="Chromosome"/>
</dbReference>
<name>S5TIQ6_9CORY</name>
<protein>
    <submittedName>
        <fullName evidence="6">Methyltransferase</fullName>
    </submittedName>
</protein>
<dbReference type="HOGENOM" id="CLU_049344_3_0_11"/>
<dbReference type="Pfam" id="PF08241">
    <property type="entry name" value="Methyltransf_11"/>
    <property type="match status" value="1"/>
</dbReference>
<dbReference type="SUPFAM" id="SSF53335">
    <property type="entry name" value="S-adenosyl-L-methionine-dependent methyltransferases"/>
    <property type="match status" value="1"/>
</dbReference>
<dbReference type="GO" id="GO:0032259">
    <property type="term" value="P:methylation"/>
    <property type="evidence" value="ECO:0007669"/>
    <property type="project" value="UniProtKB-KW"/>
</dbReference>
<reference evidence="6 7" key="1">
    <citation type="submission" date="2012-11" db="EMBL/GenBank/DDBJ databases">
        <title>The complete genome sequence of Corynebacterium maris Coryn-1 (=DSM 45190).</title>
        <authorList>
            <person name="Schaffert L."/>
            <person name="Albersmeier A."/>
            <person name="Kalinowski J."/>
            <person name="Ruckert C."/>
        </authorList>
    </citation>
    <scope>NUCLEOTIDE SEQUENCE [LARGE SCALE GENOMIC DNA]</scope>
    <source>
        <strain evidence="7">Coryn-1</strain>
    </source>
</reference>
<dbReference type="PATRIC" id="fig|1224163.3.peg.1314"/>
<organism evidence="6 7">
    <name type="scientific">Corynebacterium maris DSM 45190</name>
    <dbReference type="NCBI Taxonomy" id="1224163"/>
    <lineage>
        <taxon>Bacteria</taxon>
        <taxon>Bacillati</taxon>
        <taxon>Actinomycetota</taxon>
        <taxon>Actinomycetes</taxon>
        <taxon>Mycobacteriales</taxon>
        <taxon>Corynebacteriaceae</taxon>
        <taxon>Corynebacterium</taxon>
    </lineage>
</organism>
<dbReference type="InterPro" id="IPR013216">
    <property type="entry name" value="Methyltransf_11"/>
</dbReference>
<gene>
    <name evidence="6" type="ORF">B841_06540</name>
</gene>
<dbReference type="InterPro" id="IPR051052">
    <property type="entry name" value="Diverse_substrate_MTase"/>
</dbReference>
<keyword evidence="2 6" id="KW-0489">Methyltransferase</keyword>
<evidence type="ECO:0000256" key="4">
    <source>
        <dbReference type="SAM" id="MobiDB-lite"/>
    </source>
</evidence>
<evidence type="ECO:0000256" key="2">
    <source>
        <dbReference type="ARBA" id="ARBA00022603"/>
    </source>
</evidence>
<proteinExistence type="inferred from homology"/>
<dbReference type="PANTHER" id="PTHR44942:SF4">
    <property type="entry name" value="METHYLTRANSFERASE TYPE 11 DOMAIN-CONTAINING PROTEIN"/>
    <property type="match status" value="1"/>
</dbReference>
<dbReference type="PANTHER" id="PTHR44942">
    <property type="entry name" value="METHYLTRANSF_11 DOMAIN-CONTAINING PROTEIN"/>
    <property type="match status" value="1"/>
</dbReference>
<dbReference type="InterPro" id="IPR029063">
    <property type="entry name" value="SAM-dependent_MTases_sf"/>
</dbReference>
<comment type="similarity">
    <text evidence="1">Belongs to the methyltransferase superfamily.</text>
</comment>
<feature type="domain" description="Methyltransferase type 11" evidence="5">
    <location>
        <begin position="67"/>
        <end position="155"/>
    </location>
</feature>
<dbReference type="eggNOG" id="COG2226">
    <property type="taxonomic scope" value="Bacteria"/>
</dbReference>
<dbReference type="KEGG" id="cmd:B841_06540"/>
<dbReference type="RefSeq" id="WP_020934714.1">
    <property type="nucleotide sequence ID" value="NC_021915.1"/>
</dbReference>
<dbReference type="EMBL" id="CP003924">
    <property type="protein sequence ID" value="AGS34781.1"/>
    <property type="molecule type" value="Genomic_DNA"/>
</dbReference>
<dbReference type="CDD" id="cd02440">
    <property type="entry name" value="AdoMet_MTases"/>
    <property type="match status" value="1"/>
</dbReference>
<sequence>MTKQTPAPHPAVSYRPASQKTAPGFRDDAHRRSRAAAFSDGADVYEDVRPGYPREVVELLATAKTVVDVGAGTGKLTRDLTAPGRDVLATDPSADMVRTLSRLFDVPVWRATAEATALADDSVDAVVCAQTWHWVDVAAASAEFDRIVRPGGQVVLVWNTIDVSDPWVLRLARIMHSGDIQKEGFLPDVGAPWEVAEELRLTWTDSLTPAQVHRLTQTRSYWLRSDEKIRRRVSDNLRWYLFEHTGLTEDSVIALPYRTDAFVLRRARGR</sequence>
<dbReference type="Gene3D" id="3.40.50.150">
    <property type="entry name" value="Vaccinia Virus protein VP39"/>
    <property type="match status" value="1"/>
</dbReference>
<accession>S5TIQ6</accession>
<keyword evidence="7" id="KW-1185">Reference proteome</keyword>
<evidence type="ECO:0000313" key="6">
    <source>
        <dbReference type="EMBL" id="AGS34781.1"/>
    </source>
</evidence>
<dbReference type="AlphaFoldDB" id="S5TIQ6"/>
<evidence type="ECO:0000256" key="1">
    <source>
        <dbReference type="ARBA" id="ARBA00008361"/>
    </source>
</evidence>
<evidence type="ECO:0000313" key="7">
    <source>
        <dbReference type="Proteomes" id="UP000015388"/>
    </source>
</evidence>
<evidence type="ECO:0000256" key="3">
    <source>
        <dbReference type="ARBA" id="ARBA00022679"/>
    </source>
</evidence>
<evidence type="ECO:0000259" key="5">
    <source>
        <dbReference type="Pfam" id="PF08241"/>
    </source>
</evidence>
<keyword evidence="3 6" id="KW-0808">Transferase</keyword>
<dbReference type="OrthoDB" id="9797252at2"/>
<feature type="region of interest" description="Disordered" evidence="4">
    <location>
        <begin position="1"/>
        <end position="29"/>
    </location>
</feature>
<dbReference type="STRING" id="1224163.B841_06540"/>
<dbReference type="GO" id="GO:0008757">
    <property type="term" value="F:S-adenosylmethionine-dependent methyltransferase activity"/>
    <property type="evidence" value="ECO:0007669"/>
    <property type="project" value="InterPro"/>
</dbReference>